<feature type="transmembrane region" description="Helical" evidence="1">
    <location>
        <begin position="7"/>
        <end position="26"/>
    </location>
</feature>
<proteinExistence type="predicted"/>
<protein>
    <submittedName>
        <fullName evidence="3">Uncharacterized protein</fullName>
    </submittedName>
</protein>
<sequence length="151" mass="17110">MKINKQIWAFVLGFIVVFGILVFPFIKQIDKVSAGIPLNTSYRVKAIVTSGGVYQTGLAASTLLSIMRNSDHYWLDFDDNTFKVSGHIAKTTALLEDSSNAAFGYYYYDWDMPTSEDTPEIYTFFVKCTGATKMYDSSDISYDRITFYFGQ</sequence>
<dbReference type="AlphaFoldDB" id="A0A6M3K5V9"/>
<evidence type="ECO:0000313" key="2">
    <source>
        <dbReference type="EMBL" id="QJA63627.1"/>
    </source>
</evidence>
<keyword evidence="1" id="KW-0812">Transmembrane</keyword>
<dbReference type="EMBL" id="MT141501">
    <property type="protein sequence ID" value="QJA63627.1"/>
    <property type="molecule type" value="Genomic_DNA"/>
</dbReference>
<name>A0A6M3K5V9_9ZZZZ</name>
<accession>A0A6M3K5V9</accession>
<organism evidence="3">
    <name type="scientific">viral metagenome</name>
    <dbReference type="NCBI Taxonomy" id="1070528"/>
    <lineage>
        <taxon>unclassified sequences</taxon>
        <taxon>metagenomes</taxon>
        <taxon>organismal metagenomes</taxon>
    </lineage>
</organism>
<evidence type="ECO:0000256" key="1">
    <source>
        <dbReference type="SAM" id="Phobius"/>
    </source>
</evidence>
<evidence type="ECO:0000313" key="3">
    <source>
        <dbReference type="EMBL" id="QJA77231.1"/>
    </source>
</evidence>
<gene>
    <name evidence="3" type="ORF">MM415A01347_0003</name>
    <name evidence="2" type="ORF">MM415B00605_0036</name>
</gene>
<dbReference type="EMBL" id="MT142271">
    <property type="protein sequence ID" value="QJA77231.1"/>
    <property type="molecule type" value="Genomic_DNA"/>
</dbReference>
<reference evidence="3" key="1">
    <citation type="submission" date="2020-03" db="EMBL/GenBank/DDBJ databases">
        <title>The deep terrestrial virosphere.</title>
        <authorList>
            <person name="Holmfeldt K."/>
            <person name="Nilsson E."/>
            <person name="Simone D."/>
            <person name="Lopez-Fernandez M."/>
            <person name="Wu X."/>
            <person name="de Brujin I."/>
            <person name="Lundin D."/>
            <person name="Andersson A."/>
            <person name="Bertilsson S."/>
            <person name="Dopson M."/>
        </authorList>
    </citation>
    <scope>NUCLEOTIDE SEQUENCE</scope>
    <source>
        <strain evidence="3">MM415A01347</strain>
        <strain evidence="2">MM415B00605</strain>
    </source>
</reference>
<keyword evidence="1" id="KW-0472">Membrane</keyword>
<keyword evidence="1" id="KW-1133">Transmembrane helix</keyword>